<evidence type="ECO:0000313" key="12">
    <source>
        <dbReference type="Proteomes" id="UP000094065"/>
    </source>
</evidence>
<dbReference type="InterPro" id="IPR013167">
    <property type="entry name" value="COG4_M"/>
</dbReference>
<feature type="compositionally biased region" description="Acidic residues" evidence="9">
    <location>
        <begin position="449"/>
        <end position="462"/>
    </location>
</feature>
<evidence type="ECO:0000256" key="7">
    <source>
        <dbReference type="ARBA" id="ARBA00023136"/>
    </source>
</evidence>
<evidence type="ECO:0000256" key="6">
    <source>
        <dbReference type="ARBA" id="ARBA00023034"/>
    </source>
</evidence>
<keyword evidence="4" id="KW-0813">Transport</keyword>
<dbReference type="Pfam" id="PF08318">
    <property type="entry name" value="COG4_m"/>
    <property type="match status" value="1"/>
</dbReference>
<dbReference type="RefSeq" id="XP_018993126.1">
    <property type="nucleotide sequence ID" value="XM_019139183.1"/>
</dbReference>
<dbReference type="GO" id="GO:0015031">
    <property type="term" value="P:protein transport"/>
    <property type="evidence" value="ECO:0007669"/>
    <property type="project" value="UniProtKB-KW"/>
</dbReference>
<reference evidence="11 12" key="1">
    <citation type="submission" date="2016-06" db="EMBL/GenBank/DDBJ databases">
        <title>Evolution of pathogenesis and genome organization in the Tremellales.</title>
        <authorList>
            <person name="Cuomo C."/>
            <person name="Litvintseva A."/>
            <person name="Heitman J."/>
            <person name="Chen Y."/>
            <person name="Sun S."/>
            <person name="Springer D."/>
            <person name="Dromer F."/>
            <person name="Young S."/>
            <person name="Zeng Q."/>
            <person name="Chapman S."/>
            <person name="Gujja S."/>
            <person name="Saif S."/>
            <person name="Birren B."/>
        </authorList>
    </citation>
    <scope>NUCLEOTIDE SEQUENCE [LARGE SCALE GENOMIC DNA]</scope>
    <source>
        <strain evidence="11 12">CBS 6039</strain>
    </source>
</reference>
<evidence type="ECO:0000256" key="5">
    <source>
        <dbReference type="ARBA" id="ARBA00022927"/>
    </source>
</evidence>
<evidence type="ECO:0000256" key="9">
    <source>
        <dbReference type="SAM" id="MobiDB-lite"/>
    </source>
</evidence>
<keyword evidence="12" id="KW-1185">Reference proteome</keyword>
<evidence type="ECO:0000256" key="3">
    <source>
        <dbReference type="ARBA" id="ARBA00020975"/>
    </source>
</evidence>
<evidence type="ECO:0000256" key="2">
    <source>
        <dbReference type="ARBA" id="ARBA00009215"/>
    </source>
</evidence>
<comment type="subcellular location">
    <subcellularLocation>
        <location evidence="1">Golgi apparatus membrane</location>
        <topology evidence="1">Peripheral membrane protein</topology>
    </subcellularLocation>
</comment>
<dbReference type="InterPro" id="IPR048682">
    <property type="entry name" value="COG4"/>
</dbReference>
<name>A0A1E3HNG3_9TREE</name>
<evidence type="ECO:0000256" key="8">
    <source>
        <dbReference type="ARBA" id="ARBA00031340"/>
    </source>
</evidence>
<keyword evidence="6" id="KW-0333">Golgi apparatus</keyword>
<dbReference type="GO" id="GO:0000139">
    <property type="term" value="C:Golgi membrane"/>
    <property type="evidence" value="ECO:0007669"/>
    <property type="project" value="UniProtKB-SubCell"/>
</dbReference>
<feature type="region of interest" description="Disordered" evidence="9">
    <location>
        <begin position="449"/>
        <end position="469"/>
    </location>
</feature>
<dbReference type="Gene3D" id="1.10.287.1060">
    <property type="entry name" value="ESAT-6-like"/>
    <property type="match status" value="1"/>
</dbReference>
<feature type="domain" description="COG4 transport protein middle alpha-helical bundle" evidence="10">
    <location>
        <begin position="190"/>
        <end position="573"/>
    </location>
</feature>
<comment type="caution">
    <text evidence="11">The sequence shown here is derived from an EMBL/GenBank/DDBJ whole genome shotgun (WGS) entry which is preliminary data.</text>
</comment>
<feature type="compositionally biased region" description="Polar residues" evidence="9">
    <location>
        <begin position="395"/>
        <end position="404"/>
    </location>
</feature>
<accession>A0A1E3HNG3</accession>
<evidence type="ECO:0000259" key="10">
    <source>
        <dbReference type="SMART" id="SM00762"/>
    </source>
</evidence>
<dbReference type="GeneID" id="30156307"/>
<proteinExistence type="inferred from homology"/>
<dbReference type="Gene3D" id="1.20.58.1970">
    <property type="match status" value="1"/>
</dbReference>
<feature type="region of interest" description="Disordered" evidence="9">
    <location>
        <begin position="380"/>
        <end position="418"/>
    </location>
</feature>
<sequence>MALDPREITDPLHIPQQLARLTQRDADLSLALNALVADRRHIDHARAHLAQLANHVKAVLLQVDGSGRPNGHVKGLGLQTDGHHTPADEDEGLVERVRRVWDTSERVGGKVRRLDEQVGRVKESTDIVTEVLGLKNALQALSSAIAKEDWESASRACRRAMSVRKQVLEGNFANNVVPTSQYPLAPSQTLQELRDILLSTFRREFDDAVARKDEPGVSRFFRLWPAISAENEGLEAYGDFVVGLVKARSPTAGKSSSPLYYLTSLTNLLESIAHIIDQHQSVVVKYYGSGRMAAVVQRLVGESDRVVRNLVEGWEEERRVGRLISDTKSSSFLLLSNPALLPPLFPSLLPSNANPITLATIANTTTSALPNLSSASNLLHSYTQGGKKPMPPSVVQAQNEAQGQSEDEAENGPDPRDVDKVLGELVALGGRWALFRKFIWSRIADEEEESANQDIDSTADESPETKIKNQNQMDILDNSGSQRAIENLLRAYYEPLEMWFLRMSIEKAHKLDSPDIGSTPHLSSILDDTFYLLRLVLSRLLSCGSVYTLKSMRKKLGEVVERDYTAVIRMKMEGVYAVPSSGTERERREKEKDKREAFIIYLNDLDVSADYMERLIEETSHRLPQVFLEPELVTVREELEAMRDISHRFRSVCKTGLEQLHNQLTRPRLRPLLDETYVNITYLLDEDSFGEADEMEYVKKRFVRGWEALIDGYRESFTDHNYQTWFGLAVEVYVRHWEKMILSMQFTELGAIRYERDVRSIVNYLSSLTSFGGAREKFTRLHQIGTILNLDADEDPEEFYSNSGVPWRISKVEYDSILEQRQ</sequence>
<dbReference type="InterPro" id="IPR048684">
    <property type="entry name" value="COG4_C"/>
</dbReference>
<dbReference type="OrthoDB" id="47059at2759"/>
<keyword evidence="5" id="KW-0653">Protein transport</keyword>
<dbReference type="AlphaFoldDB" id="A0A1E3HNG3"/>
<dbReference type="InterPro" id="IPR048680">
    <property type="entry name" value="COG4_N"/>
</dbReference>
<dbReference type="EMBL" id="AWGJ01000007">
    <property type="protein sequence ID" value="ODN77890.1"/>
    <property type="molecule type" value="Genomic_DNA"/>
</dbReference>
<evidence type="ECO:0000256" key="4">
    <source>
        <dbReference type="ARBA" id="ARBA00022448"/>
    </source>
</evidence>
<dbReference type="PANTHER" id="PTHR24016:SF0">
    <property type="entry name" value="CONSERVED OLIGOMERIC GOLGI COMPLEX SUBUNIT 4"/>
    <property type="match status" value="1"/>
</dbReference>
<protein>
    <recommendedName>
        <fullName evidence="3">Conserved oligomeric Golgi complex subunit 4</fullName>
    </recommendedName>
    <alternativeName>
        <fullName evidence="8">Component of oligomeric Golgi complex 4</fullName>
    </alternativeName>
</protein>
<dbReference type="Proteomes" id="UP000094065">
    <property type="component" value="Unassembled WGS sequence"/>
</dbReference>
<gene>
    <name evidence="11" type="ORF">L202_04998</name>
</gene>
<dbReference type="Pfam" id="PF20662">
    <property type="entry name" value="COG4_C"/>
    <property type="match status" value="1"/>
</dbReference>
<dbReference type="SMART" id="SM00762">
    <property type="entry name" value="Cog4"/>
    <property type="match status" value="1"/>
</dbReference>
<keyword evidence="7" id="KW-0472">Membrane</keyword>
<dbReference type="STRING" id="1295533.A0A1E3HNG3"/>
<dbReference type="PANTHER" id="PTHR24016">
    <property type="entry name" value="CONSERVED OLIGOMERIC GOLGI COMPLEX SUBUNIT 4"/>
    <property type="match status" value="1"/>
</dbReference>
<evidence type="ECO:0000256" key="1">
    <source>
        <dbReference type="ARBA" id="ARBA00004395"/>
    </source>
</evidence>
<comment type="similarity">
    <text evidence="2">Belongs to the COG4 family.</text>
</comment>
<dbReference type="Pfam" id="PF20663">
    <property type="entry name" value="COG4_N"/>
    <property type="match status" value="1"/>
</dbReference>
<organism evidence="11 12">
    <name type="scientific">Cryptococcus amylolentus CBS 6039</name>
    <dbReference type="NCBI Taxonomy" id="1295533"/>
    <lineage>
        <taxon>Eukaryota</taxon>
        <taxon>Fungi</taxon>
        <taxon>Dikarya</taxon>
        <taxon>Basidiomycota</taxon>
        <taxon>Agaricomycotina</taxon>
        <taxon>Tremellomycetes</taxon>
        <taxon>Tremellales</taxon>
        <taxon>Cryptococcaceae</taxon>
        <taxon>Cryptococcus</taxon>
    </lineage>
</organism>
<evidence type="ECO:0000313" key="11">
    <source>
        <dbReference type="EMBL" id="ODN77890.1"/>
    </source>
</evidence>